<dbReference type="AlphaFoldDB" id="A0A9Q1G3X4"/>
<protein>
    <submittedName>
        <fullName evidence="2">Uncharacterized protein</fullName>
    </submittedName>
</protein>
<keyword evidence="3" id="KW-1185">Reference proteome</keyword>
<evidence type="ECO:0000313" key="2">
    <source>
        <dbReference type="EMBL" id="KAJ8374454.1"/>
    </source>
</evidence>
<organism evidence="2 3">
    <name type="scientific">Synaphobranchus kaupii</name>
    <name type="common">Kaup's arrowtooth eel</name>
    <dbReference type="NCBI Taxonomy" id="118154"/>
    <lineage>
        <taxon>Eukaryota</taxon>
        <taxon>Metazoa</taxon>
        <taxon>Chordata</taxon>
        <taxon>Craniata</taxon>
        <taxon>Vertebrata</taxon>
        <taxon>Euteleostomi</taxon>
        <taxon>Actinopterygii</taxon>
        <taxon>Neopterygii</taxon>
        <taxon>Teleostei</taxon>
        <taxon>Anguilliformes</taxon>
        <taxon>Synaphobranchidae</taxon>
        <taxon>Synaphobranchus</taxon>
    </lineage>
</organism>
<gene>
    <name evidence="2" type="ORF">SKAU_G00050340</name>
</gene>
<dbReference type="EMBL" id="JAINUF010000002">
    <property type="protein sequence ID" value="KAJ8374454.1"/>
    <property type="molecule type" value="Genomic_DNA"/>
</dbReference>
<reference evidence="2" key="1">
    <citation type="journal article" date="2023" name="Science">
        <title>Genome structures resolve the early diversification of teleost fishes.</title>
        <authorList>
            <person name="Parey E."/>
            <person name="Louis A."/>
            <person name="Montfort J."/>
            <person name="Bouchez O."/>
            <person name="Roques C."/>
            <person name="Iampietro C."/>
            <person name="Lluch J."/>
            <person name="Castinel A."/>
            <person name="Donnadieu C."/>
            <person name="Desvignes T."/>
            <person name="Floi Bucao C."/>
            <person name="Jouanno E."/>
            <person name="Wen M."/>
            <person name="Mejri S."/>
            <person name="Dirks R."/>
            <person name="Jansen H."/>
            <person name="Henkel C."/>
            <person name="Chen W.J."/>
            <person name="Zahm M."/>
            <person name="Cabau C."/>
            <person name="Klopp C."/>
            <person name="Thompson A.W."/>
            <person name="Robinson-Rechavi M."/>
            <person name="Braasch I."/>
            <person name="Lecointre G."/>
            <person name="Bobe J."/>
            <person name="Postlethwait J.H."/>
            <person name="Berthelot C."/>
            <person name="Roest Crollius H."/>
            <person name="Guiguen Y."/>
        </authorList>
    </citation>
    <scope>NUCLEOTIDE SEQUENCE</scope>
    <source>
        <strain evidence="2">WJC10195</strain>
    </source>
</reference>
<name>A0A9Q1G3X4_SYNKA</name>
<accession>A0A9Q1G3X4</accession>
<evidence type="ECO:0000313" key="3">
    <source>
        <dbReference type="Proteomes" id="UP001152622"/>
    </source>
</evidence>
<sequence>MVVLRWQFNCSLTATASRGANTRERGECDTPAGETTLRAATHARDTLHLPRQRPPARRPPPTAHAPENRVRARAGGPCHAFGNRIRDGPGTPETSTAFSPHPSQPVSARPVLGPDLPRPLSFNPSRLSLGSLV</sequence>
<feature type="region of interest" description="Disordered" evidence="1">
    <location>
        <begin position="17"/>
        <end position="122"/>
    </location>
</feature>
<proteinExistence type="predicted"/>
<evidence type="ECO:0000256" key="1">
    <source>
        <dbReference type="SAM" id="MobiDB-lite"/>
    </source>
</evidence>
<dbReference type="Proteomes" id="UP001152622">
    <property type="component" value="Chromosome 2"/>
</dbReference>
<comment type="caution">
    <text evidence="2">The sequence shown here is derived from an EMBL/GenBank/DDBJ whole genome shotgun (WGS) entry which is preliminary data.</text>
</comment>